<protein>
    <recommendedName>
        <fullName evidence="6">Oxidative stress 3</fullName>
    </recommendedName>
</protein>
<dbReference type="GO" id="GO:0005634">
    <property type="term" value="C:nucleus"/>
    <property type="evidence" value="ECO:0007669"/>
    <property type="project" value="UniProtKB-SubCell"/>
</dbReference>
<evidence type="ECO:0000256" key="3">
    <source>
        <dbReference type="SAM" id="MobiDB-lite"/>
    </source>
</evidence>
<evidence type="ECO:0008006" key="6">
    <source>
        <dbReference type="Google" id="ProtNLM"/>
    </source>
</evidence>
<comment type="subcellular location">
    <subcellularLocation>
        <location evidence="1">Nucleus</location>
    </subcellularLocation>
</comment>
<dbReference type="Proteomes" id="UP000289340">
    <property type="component" value="Chromosome 1"/>
</dbReference>
<feature type="region of interest" description="Disordered" evidence="3">
    <location>
        <begin position="57"/>
        <end position="76"/>
    </location>
</feature>
<evidence type="ECO:0000256" key="2">
    <source>
        <dbReference type="ARBA" id="ARBA00023242"/>
    </source>
</evidence>
<dbReference type="InterPro" id="IPR051992">
    <property type="entry name" value="OxStress_Response_Reg"/>
</dbReference>
<dbReference type="AlphaFoldDB" id="A0A445LWZ1"/>
<accession>A0A445LWZ1</accession>
<dbReference type="PANTHER" id="PTHR33172:SF103">
    <property type="entry name" value="PROTEIN OXIDATIVE STRESS 3"/>
    <property type="match status" value="1"/>
</dbReference>
<gene>
    <name evidence="4" type="ORF">D0Y65_000063</name>
</gene>
<proteinExistence type="predicted"/>
<comment type="caution">
    <text evidence="4">The sequence shown here is derived from an EMBL/GenBank/DDBJ whole genome shotgun (WGS) entry which is preliminary data.</text>
</comment>
<evidence type="ECO:0000313" key="5">
    <source>
        <dbReference type="Proteomes" id="UP000289340"/>
    </source>
</evidence>
<dbReference type="GO" id="GO:0006950">
    <property type="term" value="P:response to stress"/>
    <property type="evidence" value="ECO:0007669"/>
    <property type="project" value="UniProtKB-ARBA"/>
</dbReference>
<reference evidence="4 5" key="1">
    <citation type="submission" date="2018-09" db="EMBL/GenBank/DDBJ databases">
        <title>A high-quality reference genome of wild soybean provides a powerful tool to mine soybean genomes.</title>
        <authorList>
            <person name="Xie M."/>
            <person name="Chung C.Y.L."/>
            <person name="Li M.-W."/>
            <person name="Wong F.-L."/>
            <person name="Chan T.-F."/>
            <person name="Lam H.-M."/>
        </authorList>
    </citation>
    <scope>NUCLEOTIDE SEQUENCE [LARGE SCALE GENOMIC DNA]</scope>
    <source>
        <strain evidence="5">cv. W05</strain>
        <tissue evidence="4">Hypocotyl of etiolated seedlings</tissue>
    </source>
</reference>
<keyword evidence="2" id="KW-0539">Nucleus</keyword>
<sequence>MNQKAQNFYLGMDVKRIMDGDRVGNTNWVIKEDGVEDSNDSSSIGFNSEDSICSSSSSELAEDASSSTSSNSPTHSNGPLFELSGLMSHLPIKRGLSMFYQGKAQSFTSLARVESIEDLPKKGTPYSKRMKSCKSFGGGLDSQRLLCSPKSTISKKTSRGSFASVLSKRGSFLGGSRYSIAVQQKNF</sequence>
<organism evidence="4 5">
    <name type="scientific">Glycine soja</name>
    <name type="common">Wild soybean</name>
    <dbReference type="NCBI Taxonomy" id="3848"/>
    <lineage>
        <taxon>Eukaryota</taxon>
        <taxon>Viridiplantae</taxon>
        <taxon>Streptophyta</taxon>
        <taxon>Embryophyta</taxon>
        <taxon>Tracheophyta</taxon>
        <taxon>Spermatophyta</taxon>
        <taxon>Magnoliopsida</taxon>
        <taxon>eudicotyledons</taxon>
        <taxon>Gunneridae</taxon>
        <taxon>Pentapetalae</taxon>
        <taxon>rosids</taxon>
        <taxon>fabids</taxon>
        <taxon>Fabales</taxon>
        <taxon>Fabaceae</taxon>
        <taxon>Papilionoideae</taxon>
        <taxon>50 kb inversion clade</taxon>
        <taxon>NPAAA clade</taxon>
        <taxon>indigoferoid/millettioid clade</taxon>
        <taxon>Phaseoleae</taxon>
        <taxon>Glycine</taxon>
        <taxon>Glycine subgen. Soja</taxon>
    </lineage>
</organism>
<name>A0A445LWZ1_GLYSO</name>
<dbReference type="Gramene" id="XM_028370670.1">
    <property type="protein sequence ID" value="XP_028226471.1"/>
    <property type="gene ID" value="LOC114407533"/>
</dbReference>
<keyword evidence="5" id="KW-1185">Reference proteome</keyword>
<evidence type="ECO:0000256" key="1">
    <source>
        <dbReference type="ARBA" id="ARBA00004123"/>
    </source>
</evidence>
<dbReference type="PANTHER" id="PTHR33172">
    <property type="entry name" value="OS08G0516900 PROTEIN"/>
    <property type="match status" value="1"/>
</dbReference>
<evidence type="ECO:0000313" key="4">
    <source>
        <dbReference type="EMBL" id="RZC27832.1"/>
    </source>
</evidence>
<dbReference type="EMBL" id="QZWG01000001">
    <property type="protein sequence ID" value="RZC27832.1"/>
    <property type="molecule type" value="Genomic_DNA"/>
</dbReference>